<keyword evidence="3" id="KW-1185">Reference proteome</keyword>
<accession>A0A8R7PNG1</accession>
<sequence length="45" mass="5209">MPLLLYALILFVPLEARRSIQTKRNAARKIFAREKHEHCSSVEGD</sequence>
<organism evidence="2 3">
    <name type="scientific">Triticum urartu</name>
    <name type="common">Red wild einkorn</name>
    <name type="synonym">Crithodium urartu</name>
    <dbReference type="NCBI Taxonomy" id="4572"/>
    <lineage>
        <taxon>Eukaryota</taxon>
        <taxon>Viridiplantae</taxon>
        <taxon>Streptophyta</taxon>
        <taxon>Embryophyta</taxon>
        <taxon>Tracheophyta</taxon>
        <taxon>Spermatophyta</taxon>
        <taxon>Magnoliopsida</taxon>
        <taxon>Liliopsida</taxon>
        <taxon>Poales</taxon>
        <taxon>Poaceae</taxon>
        <taxon>BOP clade</taxon>
        <taxon>Pooideae</taxon>
        <taxon>Triticodae</taxon>
        <taxon>Triticeae</taxon>
        <taxon>Triticinae</taxon>
        <taxon>Triticum</taxon>
    </lineage>
</organism>
<evidence type="ECO:0000256" key="1">
    <source>
        <dbReference type="SAM" id="SignalP"/>
    </source>
</evidence>
<evidence type="ECO:0000313" key="3">
    <source>
        <dbReference type="Proteomes" id="UP000015106"/>
    </source>
</evidence>
<protein>
    <submittedName>
        <fullName evidence="2">Uncharacterized protein</fullName>
    </submittedName>
</protein>
<reference evidence="2" key="3">
    <citation type="submission" date="2022-06" db="UniProtKB">
        <authorList>
            <consortium name="EnsemblPlants"/>
        </authorList>
    </citation>
    <scope>IDENTIFICATION</scope>
</reference>
<dbReference type="EnsemblPlants" id="TuG1812G0300000343.01.T01">
    <property type="protein sequence ID" value="TuG1812G0300000343.01.T01"/>
    <property type="gene ID" value="TuG1812G0300000343.01"/>
</dbReference>
<evidence type="ECO:0000313" key="2">
    <source>
        <dbReference type="EnsemblPlants" id="TuG1812G0300000343.01.T01"/>
    </source>
</evidence>
<feature type="chain" id="PRO_5035831682" evidence="1">
    <location>
        <begin position="17"/>
        <end position="45"/>
    </location>
</feature>
<dbReference type="Gramene" id="TuG1812G0300000343.01.T01">
    <property type="protein sequence ID" value="TuG1812G0300000343.01.T01"/>
    <property type="gene ID" value="TuG1812G0300000343.01"/>
</dbReference>
<reference evidence="3" key="1">
    <citation type="journal article" date="2013" name="Nature">
        <title>Draft genome of the wheat A-genome progenitor Triticum urartu.</title>
        <authorList>
            <person name="Ling H.Q."/>
            <person name="Zhao S."/>
            <person name="Liu D."/>
            <person name="Wang J."/>
            <person name="Sun H."/>
            <person name="Zhang C."/>
            <person name="Fan H."/>
            <person name="Li D."/>
            <person name="Dong L."/>
            <person name="Tao Y."/>
            <person name="Gao C."/>
            <person name="Wu H."/>
            <person name="Li Y."/>
            <person name="Cui Y."/>
            <person name="Guo X."/>
            <person name="Zheng S."/>
            <person name="Wang B."/>
            <person name="Yu K."/>
            <person name="Liang Q."/>
            <person name="Yang W."/>
            <person name="Lou X."/>
            <person name="Chen J."/>
            <person name="Feng M."/>
            <person name="Jian J."/>
            <person name="Zhang X."/>
            <person name="Luo G."/>
            <person name="Jiang Y."/>
            <person name="Liu J."/>
            <person name="Wang Z."/>
            <person name="Sha Y."/>
            <person name="Zhang B."/>
            <person name="Wu H."/>
            <person name="Tang D."/>
            <person name="Shen Q."/>
            <person name="Xue P."/>
            <person name="Zou S."/>
            <person name="Wang X."/>
            <person name="Liu X."/>
            <person name="Wang F."/>
            <person name="Yang Y."/>
            <person name="An X."/>
            <person name="Dong Z."/>
            <person name="Zhang K."/>
            <person name="Zhang X."/>
            <person name="Luo M.C."/>
            <person name="Dvorak J."/>
            <person name="Tong Y."/>
            <person name="Wang J."/>
            <person name="Yang H."/>
            <person name="Li Z."/>
            <person name="Wang D."/>
            <person name="Zhang A."/>
            <person name="Wang J."/>
        </authorList>
    </citation>
    <scope>NUCLEOTIDE SEQUENCE</scope>
    <source>
        <strain evidence="3">cv. G1812</strain>
    </source>
</reference>
<reference evidence="2" key="2">
    <citation type="submission" date="2018-03" db="EMBL/GenBank/DDBJ databases">
        <title>The Triticum urartu genome reveals the dynamic nature of wheat genome evolution.</title>
        <authorList>
            <person name="Ling H."/>
            <person name="Ma B."/>
            <person name="Shi X."/>
            <person name="Liu H."/>
            <person name="Dong L."/>
            <person name="Sun H."/>
            <person name="Cao Y."/>
            <person name="Gao Q."/>
            <person name="Zheng S."/>
            <person name="Li Y."/>
            <person name="Yu Y."/>
            <person name="Du H."/>
            <person name="Qi M."/>
            <person name="Li Y."/>
            <person name="Yu H."/>
            <person name="Cui Y."/>
            <person name="Wang N."/>
            <person name="Chen C."/>
            <person name="Wu H."/>
            <person name="Zhao Y."/>
            <person name="Zhang J."/>
            <person name="Li Y."/>
            <person name="Zhou W."/>
            <person name="Zhang B."/>
            <person name="Hu W."/>
            <person name="Eijk M."/>
            <person name="Tang J."/>
            <person name="Witsenboer H."/>
            <person name="Zhao S."/>
            <person name="Li Z."/>
            <person name="Zhang A."/>
            <person name="Wang D."/>
            <person name="Liang C."/>
        </authorList>
    </citation>
    <scope>NUCLEOTIDE SEQUENCE [LARGE SCALE GENOMIC DNA]</scope>
    <source>
        <strain evidence="2">cv. G1812</strain>
    </source>
</reference>
<feature type="signal peptide" evidence="1">
    <location>
        <begin position="1"/>
        <end position="16"/>
    </location>
</feature>
<keyword evidence="1" id="KW-0732">Signal</keyword>
<dbReference type="AlphaFoldDB" id="A0A8R7PNG1"/>
<proteinExistence type="predicted"/>
<name>A0A8R7PNG1_TRIUA</name>
<dbReference type="Proteomes" id="UP000015106">
    <property type="component" value="Chromosome 3"/>
</dbReference>